<keyword evidence="5 6" id="KW-0482">Metalloprotease</keyword>
<dbReference type="AlphaFoldDB" id="A0A0G4HQR6"/>
<dbReference type="GO" id="GO:0005739">
    <property type="term" value="C:mitochondrion"/>
    <property type="evidence" value="ECO:0007669"/>
    <property type="project" value="TreeGrafter"/>
</dbReference>
<feature type="domain" description="CRIB" evidence="7">
    <location>
        <begin position="748"/>
        <end position="763"/>
    </location>
</feature>
<dbReference type="InterPro" id="IPR033851">
    <property type="entry name" value="M3A_MIP"/>
</dbReference>
<accession>A0A0G4HQR6</accession>
<comment type="similarity">
    <text evidence="6">Belongs to the peptidase M3 family.</text>
</comment>
<dbReference type="EMBL" id="CDMZ01003502">
    <property type="protein sequence ID" value="CEM46603.1"/>
    <property type="molecule type" value="Genomic_DNA"/>
</dbReference>
<sequence>MLMVTGSQRAVVQACKARVQSPRLLSDFLSGRRQGTTKTAASPSSSLLFTRFEQRRFFWGFGKRVEESGLLCLPGLHKPPNFLQLAETAVRDAEAILKDANTSPGRPRVLVNALDSVSNLLCKVADSAELIRNVHPKREWRDAADQAVVRVSSFIDSVNLDETLYESLRSSENSSELGSLTEEEKIVLKNMREAMEQQGVHLTGDAKNECLFLLAKSTEVCFSITSHDERASRETPVTGGEGQDGSLWVEEKELLEAGISPEEVASLPRIGGASVLSSSPSAVICSLDPDGLVAQQLLYGGKNATLRQKVFEAQNRKVPNKEQGLLELLTCRQRLAQMRGYRDWKTFALRESVVRQPECVVHFLRKCVTMLEKGLVEELRALAALKADLRRERGEGDGETLGVLCPWDIPFLTSVYKDRHFRDVASEMQNFLSLQSLLDGVQVAFRSLFGLELHREIPLEGEVWHFSVLKYSVRDPSRKEGQALGTLYLDLFSRFPKNIPSAQFTLVCSKDLSYEREREWPVGGSLGKMHVINIEGFSETAPSTQEGEANQQKRPWQMPATALVSDFYLDPSAFPQGLPEDSRDREKTLGELLRTTRLNVSSAKTFFHELGHVTHSLLSRTNLQHLAGTRGAIDFVEFPSHLFEHFVTDPGCLKMFARDAQGNPPSEDLLGRFSKGRHLFGHLEAMQQVVYALADQAFYSIELSADGQSVQLEPGRLQKHIEESLGREAVLGETPRGVPSQGTVVDLVGLPAMTSFDHLVHYGGSYYCYIFCRILAAHVWKEEFSRDPWGREVGQRLRQMFAQGSLESSLRVVRQLLEDEKQLSLNHDMPEEIPLQPFLSELESSLPQGEEM</sequence>
<evidence type="ECO:0000256" key="1">
    <source>
        <dbReference type="ARBA" id="ARBA00022670"/>
    </source>
</evidence>
<comment type="cofactor">
    <cofactor evidence="6">
        <name>Zn(2+)</name>
        <dbReference type="ChEBI" id="CHEBI:29105"/>
    </cofactor>
    <text evidence="6">Binds 1 zinc ion.</text>
</comment>
<dbReference type="GO" id="GO:0006508">
    <property type="term" value="P:proteolysis"/>
    <property type="evidence" value="ECO:0007669"/>
    <property type="project" value="UniProtKB-KW"/>
</dbReference>
<evidence type="ECO:0000256" key="4">
    <source>
        <dbReference type="ARBA" id="ARBA00022833"/>
    </source>
</evidence>
<dbReference type="PANTHER" id="PTHR11804:SF79">
    <property type="entry name" value="MITOCHONDRIAL INTERMEDIATE PEPTIDASE"/>
    <property type="match status" value="1"/>
</dbReference>
<dbReference type="SUPFAM" id="SSF55486">
    <property type="entry name" value="Metalloproteases ('zincins'), catalytic domain"/>
    <property type="match status" value="1"/>
</dbReference>
<dbReference type="GO" id="GO:0046872">
    <property type="term" value="F:metal ion binding"/>
    <property type="evidence" value="ECO:0007669"/>
    <property type="project" value="UniProtKB-UniRule"/>
</dbReference>
<evidence type="ECO:0000259" key="7">
    <source>
        <dbReference type="PROSITE" id="PS50108"/>
    </source>
</evidence>
<keyword evidence="4 6" id="KW-0862">Zinc</keyword>
<dbReference type="CDD" id="cd06457">
    <property type="entry name" value="M3A_MIP"/>
    <property type="match status" value="1"/>
</dbReference>
<dbReference type="GO" id="GO:0004222">
    <property type="term" value="F:metalloendopeptidase activity"/>
    <property type="evidence" value="ECO:0007669"/>
    <property type="project" value="InterPro"/>
</dbReference>
<dbReference type="InterPro" id="IPR001567">
    <property type="entry name" value="Pept_M3A_M3B_dom"/>
</dbReference>
<name>A0A0G4HQR6_9ALVE</name>
<evidence type="ECO:0000256" key="3">
    <source>
        <dbReference type="ARBA" id="ARBA00022801"/>
    </source>
</evidence>
<proteinExistence type="inferred from homology"/>
<dbReference type="PROSITE" id="PS50108">
    <property type="entry name" value="CRIB"/>
    <property type="match status" value="1"/>
</dbReference>
<protein>
    <recommendedName>
        <fullName evidence="7">CRIB domain-containing protein</fullName>
    </recommendedName>
</protein>
<dbReference type="InterPro" id="IPR000095">
    <property type="entry name" value="CRIB_dom"/>
</dbReference>
<organism evidence="8">
    <name type="scientific">Chromera velia CCMP2878</name>
    <dbReference type="NCBI Taxonomy" id="1169474"/>
    <lineage>
        <taxon>Eukaryota</taxon>
        <taxon>Sar</taxon>
        <taxon>Alveolata</taxon>
        <taxon>Colpodellida</taxon>
        <taxon>Chromeraceae</taxon>
        <taxon>Chromera</taxon>
    </lineage>
</organism>
<evidence type="ECO:0000256" key="6">
    <source>
        <dbReference type="RuleBase" id="RU003435"/>
    </source>
</evidence>
<dbReference type="PANTHER" id="PTHR11804">
    <property type="entry name" value="PROTEASE M3 THIMET OLIGOPEPTIDASE-RELATED"/>
    <property type="match status" value="1"/>
</dbReference>
<reference evidence="8" key="1">
    <citation type="submission" date="2014-11" db="EMBL/GenBank/DDBJ databases">
        <authorList>
            <person name="Otto D Thomas"/>
            <person name="Naeem Raeece"/>
        </authorList>
    </citation>
    <scope>NUCLEOTIDE SEQUENCE</scope>
</reference>
<dbReference type="PhylomeDB" id="A0A0G4HQR6"/>
<evidence type="ECO:0000313" key="8">
    <source>
        <dbReference type="EMBL" id="CEM46603.1"/>
    </source>
</evidence>
<dbReference type="VEuPathDB" id="CryptoDB:Cvel_7977"/>
<evidence type="ECO:0000256" key="2">
    <source>
        <dbReference type="ARBA" id="ARBA00022723"/>
    </source>
</evidence>
<dbReference type="GO" id="GO:0006518">
    <property type="term" value="P:peptide metabolic process"/>
    <property type="evidence" value="ECO:0007669"/>
    <property type="project" value="TreeGrafter"/>
</dbReference>
<dbReference type="Gene3D" id="1.10.1370.40">
    <property type="match status" value="2"/>
</dbReference>
<keyword evidence="2 6" id="KW-0479">Metal-binding</keyword>
<dbReference type="Pfam" id="PF01432">
    <property type="entry name" value="Peptidase_M3"/>
    <property type="match status" value="2"/>
</dbReference>
<evidence type="ECO:0000256" key="5">
    <source>
        <dbReference type="ARBA" id="ARBA00023049"/>
    </source>
</evidence>
<dbReference type="InterPro" id="IPR045090">
    <property type="entry name" value="Pept_M3A_M3B"/>
</dbReference>
<keyword evidence="3 6" id="KW-0378">Hydrolase</keyword>
<gene>
    <name evidence="8" type="ORF">Cvel_7977</name>
</gene>
<keyword evidence="1 6" id="KW-0645">Protease</keyword>